<evidence type="ECO:0000313" key="2">
    <source>
        <dbReference type="Proteomes" id="UP001319827"/>
    </source>
</evidence>
<gene>
    <name evidence="1" type="ORF">DESUT3_31730</name>
</gene>
<reference evidence="1 2" key="2">
    <citation type="journal article" date="2021" name="Int. J. Syst. Evol. Microbiol.">
        <title>Isolation and Polyphasic Characterization of Desulfuromonas versatilis sp. Nov., an Electrogenic Bacteria Capable of Versatile Metabolism Isolated from a Graphene Oxide-Reducing Enrichment Culture.</title>
        <authorList>
            <person name="Xie L."/>
            <person name="Yoshida N."/>
            <person name="Ishii S."/>
            <person name="Meng L."/>
        </authorList>
    </citation>
    <scope>NUCLEOTIDE SEQUENCE [LARGE SCALE GENOMIC DNA]</scope>
    <source>
        <strain evidence="1 2">NIT-T3</strain>
    </source>
</reference>
<reference evidence="1 2" key="1">
    <citation type="journal article" date="2016" name="C (Basel)">
        <title>Selective Growth of and Electricity Production by Marine Exoelectrogenic Bacteria in Self-Aggregated Hydrogel of Microbially Reduced Graphene Oxide.</title>
        <authorList>
            <person name="Yoshida N."/>
            <person name="Goto Y."/>
            <person name="Miyata Y."/>
        </authorList>
    </citation>
    <scope>NUCLEOTIDE SEQUENCE [LARGE SCALE GENOMIC DNA]</scope>
    <source>
        <strain evidence="1 2">NIT-T3</strain>
    </source>
</reference>
<accession>A0ABM8HVT7</accession>
<sequence>MERNRYEGICEVASHGEIKWVDNTKTGKSGRVVSCSGEKLQVETEGHRERWDSDQCRERTYGYMPVYGSGK</sequence>
<dbReference type="EMBL" id="AP024355">
    <property type="protein sequence ID" value="BCR06104.1"/>
    <property type="molecule type" value="Genomic_DNA"/>
</dbReference>
<organism evidence="1 2">
    <name type="scientific">Desulfuromonas versatilis</name>
    <dbReference type="NCBI Taxonomy" id="2802975"/>
    <lineage>
        <taxon>Bacteria</taxon>
        <taxon>Pseudomonadati</taxon>
        <taxon>Thermodesulfobacteriota</taxon>
        <taxon>Desulfuromonadia</taxon>
        <taxon>Desulfuromonadales</taxon>
        <taxon>Desulfuromonadaceae</taxon>
        <taxon>Desulfuromonas</taxon>
    </lineage>
</organism>
<evidence type="ECO:0000313" key="1">
    <source>
        <dbReference type="EMBL" id="BCR06104.1"/>
    </source>
</evidence>
<dbReference type="Proteomes" id="UP001319827">
    <property type="component" value="Chromosome"/>
</dbReference>
<name>A0ABM8HVT7_9BACT</name>
<evidence type="ECO:0008006" key="3">
    <source>
        <dbReference type="Google" id="ProtNLM"/>
    </source>
</evidence>
<protein>
    <recommendedName>
        <fullName evidence="3">Hypervirulence associated protein TUDOR domain-containing protein</fullName>
    </recommendedName>
</protein>
<dbReference type="RefSeq" id="WP_221249484.1">
    <property type="nucleotide sequence ID" value="NZ_AP024355.1"/>
</dbReference>
<keyword evidence="2" id="KW-1185">Reference proteome</keyword>
<proteinExistence type="predicted"/>